<dbReference type="InterPro" id="IPR050177">
    <property type="entry name" value="Lipid_A_modif_metabolic_enz"/>
</dbReference>
<dbReference type="InterPro" id="IPR036291">
    <property type="entry name" value="NAD(P)-bd_dom_sf"/>
</dbReference>
<dbReference type="PANTHER" id="PTHR43245">
    <property type="entry name" value="BIFUNCTIONAL POLYMYXIN RESISTANCE PROTEIN ARNA"/>
    <property type="match status" value="1"/>
</dbReference>
<dbReference type="EMBL" id="DVLP01000341">
    <property type="protein sequence ID" value="HIT76227.1"/>
    <property type="molecule type" value="Genomic_DNA"/>
</dbReference>
<protein>
    <submittedName>
        <fullName evidence="2">NAD-dependent epimerase/dehydratase family protein</fullName>
    </submittedName>
</protein>
<dbReference type="Gene3D" id="3.40.50.720">
    <property type="entry name" value="NAD(P)-binding Rossmann-like Domain"/>
    <property type="match status" value="2"/>
</dbReference>
<evidence type="ECO:0000313" key="3">
    <source>
        <dbReference type="Proteomes" id="UP000886842"/>
    </source>
</evidence>
<feature type="domain" description="NAD-dependent epimerase/dehydratase" evidence="1">
    <location>
        <begin position="3"/>
        <end position="226"/>
    </location>
</feature>
<dbReference type="Pfam" id="PF01370">
    <property type="entry name" value="Epimerase"/>
    <property type="match status" value="1"/>
</dbReference>
<name>A0A9D1GZE3_9ACTN</name>
<dbReference type="AlphaFoldDB" id="A0A9D1GZE3"/>
<sequence>MRVTIIGGTGHIGSFLAPQLVRAGHRVTVVSRGEREPYALELNDRRELWREVERVRCDRRAAEADGTFAALVAGLDAEVVMDLTCFTVDQARHLIGGLDGQHLVHTGSVWAYGRSTVVPTTEQSPKAPYGQYGIAKAQLEDHLLREQRRVPATVIHPGHISGPGWPAINPAGNLDPAVLRGLRAEGRCLLPDAGMGLLQHVHAADVAALHLAAMAAPQAACGEAFNAVATESLTLRCYASLIARHFGHEPQLEFLPWSQWATRVGAEHAAVTADHVERSPHHSMAKAERLLGFVPAHTASETVVEAAQWQADQGLLD</sequence>
<evidence type="ECO:0000259" key="1">
    <source>
        <dbReference type="Pfam" id="PF01370"/>
    </source>
</evidence>
<accession>A0A9D1GZE3</accession>
<organism evidence="2 3">
    <name type="scientific">Candidatus Avipropionibacterium avicola</name>
    <dbReference type="NCBI Taxonomy" id="2840701"/>
    <lineage>
        <taxon>Bacteria</taxon>
        <taxon>Bacillati</taxon>
        <taxon>Actinomycetota</taxon>
        <taxon>Actinomycetes</taxon>
        <taxon>Propionibacteriales</taxon>
        <taxon>Propionibacteriaceae</taxon>
        <taxon>Propionibacteriaceae incertae sedis</taxon>
        <taxon>Candidatus Avipropionibacterium</taxon>
    </lineage>
</organism>
<reference evidence="2" key="2">
    <citation type="journal article" date="2021" name="PeerJ">
        <title>Extensive microbial diversity within the chicken gut microbiome revealed by metagenomics and culture.</title>
        <authorList>
            <person name="Gilroy R."/>
            <person name="Ravi A."/>
            <person name="Getino M."/>
            <person name="Pursley I."/>
            <person name="Horton D.L."/>
            <person name="Alikhan N.F."/>
            <person name="Baker D."/>
            <person name="Gharbi K."/>
            <person name="Hall N."/>
            <person name="Watson M."/>
            <person name="Adriaenssens E.M."/>
            <person name="Foster-Nyarko E."/>
            <person name="Jarju S."/>
            <person name="Secka A."/>
            <person name="Antonio M."/>
            <person name="Oren A."/>
            <person name="Chaudhuri R.R."/>
            <person name="La Ragione R."/>
            <person name="Hildebrand F."/>
            <person name="Pallen M.J."/>
        </authorList>
    </citation>
    <scope>NUCLEOTIDE SEQUENCE</scope>
    <source>
        <strain evidence="2">ChiGjej1B1-24693</strain>
    </source>
</reference>
<dbReference type="InterPro" id="IPR001509">
    <property type="entry name" value="Epimerase_deHydtase"/>
</dbReference>
<gene>
    <name evidence="2" type="ORF">IAA98_11625</name>
</gene>
<dbReference type="Proteomes" id="UP000886842">
    <property type="component" value="Unassembled WGS sequence"/>
</dbReference>
<reference evidence="2" key="1">
    <citation type="submission" date="2020-10" db="EMBL/GenBank/DDBJ databases">
        <authorList>
            <person name="Gilroy R."/>
        </authorList>
    </citation>
    <scope>NUCLEOTIDE SEQUENCE</scope>
    <source>
        <strain evidence="2">ChiGjej1B1-24693</strain>
    </source>
</reference>
<proteinExistence type="predicted"/>
<evidence type="ECO:0000313" key="2">
    <source>
        <dbReference type="EMBL" id="HIT76227.1"/>
    </source>
</evidence>
<dbReference type="SUPFAM" id="SSF51735">
    <property type="entry name" value="NAD(P)-binding Rossmann-fold domains"/>
    <property type="match status" value="1"/>
</dbReference>
<comment type="caution">
    <text evidence="2">The sequence shown here is derived from an EMBL/GenBank/DDBJ whole genome shotgun (WGS) entry which is preliminary data.</text>
</comment>